<dbReference type="InterPro" id="IPR052032">
    <property type="entry name" value="ATP-dep_AA_Ligase"/>
</dbReference>
<dbReference type="GO" id="GO:0046872">
    <property type="term" value="F:metal ion binding"/>
    <property type="evidence" value="ECO:0007669"/>
    <property type="project" value="InterPro"/>
</dbReference>
<evidence type="ECO:0000256" key="1">
    <source>
        <dbReference type="ARBA" id="ARBA00022598"/>
    </source>
</evidence>
<feature type="domain" description="ATP-grasp" evidence="5">
    <location>
        <begin position="111"/>
        <end position="304"/>
    </location>
</feature>
<dbReference type="PANTHER" id="PTHR43585:SF2">
    <property type="entry name" value="ATP-GRASP ENZYME FSQD"/>
    <property type="match status" value="1"/>
</dbReference>
<organism evidence="6 7">
    <name type="scientific">Candidatus Thalassospirochaeta sargassi</name>
    <dbReference type="NCBI Taxonomy" id="3119039"/>
    <lineage>
        <taxon>Bacteria</taxon>
        <taxon>Pseudomonadati</taxon>
        <taxon>Spirochaetota</taxon>
        <taxon>Spirochaetia</taxon>
        <taxon>Spirochaetales</taxon>
        <taxon>Spirochaetaceae</taxon>
        <taxon>Candidatus Thalassospirochaeta</taxon>
    </lineage>
</organism>
<dbReference type="Gene3D" id="3.30.1490.20">
    <property type="entry name" value="ATP-grasp fold, A domain"/>
    <property type="match status" value="1"/>
</dbReference>
<dbReference type="PROSITE" id="PS50975">
    <property type="entry name" value="ATP_GRASP"/>
    <property type="match status" value="1"/>
</dbReference>
<dbReference type="GO" id="GO:0005524">
    <property type="term" value="F:ATP binding"/>
    <property type="evidence" value="ECO:0007669"/>
    <property type="project" value="UniProtKB-UniRule"/>
</dbReference>
<keyword evidence="3 4" id="KW-0067">ATP-binding</keyword>
<dbReference type="InterPro" id="IPR011761">
    <property type="entry name" value="ATP-grasp"/>
</dbReference>
<gene>
    <name evidence="6" type="ORF">PQJ61_05320</name>
</gene>
<reference evidence="6 7" key="1">
    <citation type="submission" date="2022-12" db="EMBL/GenBank/DDBJ databases">
        <title>Metagenome assembled genome from gulf of manar.</title>
        <authorList>
            <person name="Kohli P."/>
            <person name="Pk S."/>
            <person name="Venkata Ramana C."/>
            <person name="Sasikala C."/>
        </authorList>
    </citation>
    <scope>NUCLEOTIDE SEQUENCE [LARGE SCALE GENOMIC DNA]</scope>
    <source>
        <strain evidence="6">JB008</strain>
    </source>
</reference>
<dbReference type="Proteomes" id="UP001221217">
    <property type="component" value="Unassembled WGS sequence"/>
</dbReference>
<evidence type="ECO:0000313" key="7">
    <source>
        <dbReference type="Proteomes" id="UP001221217"/>
    </source>
</evidence>
<evidence type="ECO:0000256" key="3">
    <source>
        <dbReference type="ARBA" id="ARBA00022840"/>
    </source>
</evidence>
<accession>A0AAJ1IE78</accession>
<dbReference type="Pfam" id="PF13535">
    <property type="entry name" value="ATP-grasp_4"/>
    <property type="match status" value="1"/>
</dbReference>
<evidence type="ECO:0000256" key="2">
    <source>
        <dbReference type="ARBA" id="ARBA00022741"/>
    </source>
</evidence>
<evidence type="ECO:0000256" key="4">
    <source>
        <dbReference type="PROSITE-ProRule" id="PRU00409"/>
    </source>
</evidence>
<dbReference type="InterPro" id="IPR013815">
    <property type="entry name" value="ATP_grasp_subdomain_1"/>
</dbReference>
<keyword evidence="2 4" id="KW-0547">Nucleotide-binding</keyword>
<sequence length="414" mass="46696">MENKRVAIVLGGTNPHITLIENLQDRGFYTVLVDYYENPPAKKVADEHVQDSTLDMDIVLKIAREYKAELVISTCIDQANVTACYVAEKLGLPAPYSFQTSLNVSDKVLMKQIMWDNNLPTSKFICIDDEIELNNTDLVFPVVVKPADATGSKGVKRADTQSELSKYIKYALELSRNNKVVVEEFYTGYEVSVDCFIQDSVAHVIMTRQKLNFIDHKGAAIQCYVSIAPAKLSEIAKNKIKKIAQGIADAFHLDTTSLLLQVMVDGDNVNIIEFAPRVGGGLSYQTVKRNTGFDILNATINSFLKVKTKLDFQPPKYFLTANNIYAEPCVYGSVSGHEELKQDNIIEDFYFYKTKGMNISSEMASRDRAGSFIVKAEDYSKLLDKTKTAIERLEVYDIYGERKMRRDIFLKEEL</sequence>
<dbReference type="Gene3D" id="3.40.50.20">
    <property type="match status" value="1"/>
</dbReference>
<evidence type="ECO:0000313" key="6">
    <source>
        <dbReference type="EMBL" id="MDC7226163.1"/>
    </source>
</evidence>
<dbReference type="SMART" id="SM01209">
    <property type="entry name" value="GARS_A"/>
    <property type="match status" value="1"/>
</dbReference>
<dbReference type="AlphaFoldDB" id="A0AAJ1IE78"/>
<keyword evidence="1" id="KW-0436">Ligase</keyword>
<dbReference type="Gene3D" id="3.30.470.20">
    <property type="entry name" value="ATP-grasp fold, B domain"/>
    <property type="match status" value="1"/>
</dbReference>
<dbReference type="PANTHER" id="PTHR43585">
    <property type="entry name" value="FUMIPYRROLE BIOSYNTHESIS PROTEIN C"/>
    <property type="match status" value="1"/>
</dbReference>
<protein>
    <submittedName>
        <fullName evidence="6">ATP-grasp domain-containing protein</fullName>
    </submittedName>
</protein>
<name>A0AAJ1IE78_9SPIO</name>
<dbReference type="EMBL" id="JAQQAL010000011">
    <property type="protein sequence ID" value="MDC7226163.1"/>
    <property type="molecule type" value="Genomic_DNA"/>
</dbReference>
<proteinExistence type="predicted"/>
<evidence type="ECO:0000259" key="5">
    <source>
        <dbReference type="PROSITE" id="PS50975"/>
    </source>
</evidence>
<dbReference type="SUPFAM" id="SSF56059">
    <property type="entry name" value="Glutathione synthetase ATP-binding domain-like"/>
    <property type="match status" value="1"/>
</dbReference>
<comment type="caution">
    <text evidence="6">The sequence shown here is derived from an EMBL/GenBank/DDBJ whole genome shotgun (WGS) entry which is preliminary data.</text>
</comment>
<dbReference type="GO" id="GO:0016874">
    <property type="term" value="F:ligase activity"/>
    <property type="evidence" value="ECO:0007669"/>
    <property type="project" value="UniProtKB-KW"/>
</dbReference>